<dbReference type="InterPro" id="IPR005790">
    <property type="entry name" value="DNA_polIII_delta"/>
</dbReference>
<dbReference type="Gene3D" id="1.20.272.10">
    <property type="match status" value="1"/>
</dbReference>
<dbReference type="Proteomes" id="UP000070442">
    <property type="component" value="Unassembled WGS sequence"/>
</dbReference>
<sequence length="308" mass="35383">MEQKRRQIEQQYIAPEMRALNYDVASEDVGEILAKANTLPFMSEKRMVVVKDAGLLSGDEKLDVFLKEVFSIPDSTILLLMETDTAIKKNQKLYTRFQKMGRVMEMERLSGRALRSYLASYLGKINRRIKPDVLEHFIRLSGYGDRRYEGDLESLLTTLDQIASISGDEVTVEAVDTFLDPFQTETIFDLLDAIAKKRARDVIRLLKEFDAKEEPAPRILYMIGRQTRNLLFYKTMKKTHSMDGDIFKFMGVKPYEGKKIAAQSGLYNEKTLEHHYELLLEAELAMKSTGASDREVLETLVLQMIGEQ</sequence>
<evidence type="ECO:0000259" key="9">
    <source>
        <dbReference type="Pfam" id="PF06144"/>
    </source>
</evidence>
<accession>A0A134AH07</accession>
<dbReference type="PANTHER" id="PTHR34388:SF1">
    <property type="entry name" value="DNA POLYMERASE III SUBUNIT DELTA"/>
    <property type="match status" value="1"/>
</dbReference>
<comment type="caution">
    <text evidence="11">The sequence shown here is derived from an EMBL/GenBank/DDBJ whole genome shotgun (WGS) entry which is preliminary data.</text>
</comment>
<dbReference type="InterPro" id="IPR048466">
    <property type="entry name" value="DNA_pol3_delta-like_C"/>
</dbReference>
<dbReference type="Pfam" id="PF21694">
    <property type="entry name" value="DNA_pol3_delta_C"/>
    <property type="match status" value="1"/>
</dbReference>
<dbReference type="GO" id="GO:0003677">
    <property type="term" value="F:DNA binding"/>
    <property type="evidence" value="ECO:0007669"/>
    <property type="project" value="InterPro"/>
</dbReference>
<dbReference type="EMBL" id="LSDG01000023">
    <property type="protein sequence ID" value="KXB67007.1"/>
    <property type="molecule type" value="Genomic_DNA"/>
</dbReference>
<dbReference type="Gene3D" id="3.40.50.300">
    <property type="entry name" value="P-loop containing nucleotide triphosphate hydrolases"/>
    <property type="match status" value="1"/>
</dbReference>
<keyword evidence="3" id="KW-0808">Transferase</keyword>
<evidence type="ECO:0000259" key="10">
    <source>
        <dbReference type="Pfam" id="PF21694"/>
    </source>
</evidence>
<dbReference type="GO" id="GO:0003887">
    <property type="term" value="F:DNA-directed DNA polymerase activity"/>
    <property type="evidence" value="ECO:0007669"/>
    <property type="project" value="UniProtKB-KW"/>
</dbReference>
<dbReference type="Pfam" id="PF06144">
    <property type="entry name" value="DNA_pol3_delta"/>
    <property type="match status" value="1"/>
</dbReference>
<dbReference type="STRING" id="755172.HMPREF1863_00733"/>
<feature type="domain" description="DNA polymerase III delta subunit-like C-terminal" evidence="10">
    <location>
        <begin position="185"/>
        <end position="304"/>
    </location>
</feature>
<reference evidence="12" key="1">
    <citation type="submission" date="2016-01" db="EMBL/GenBank/DDBJ databases">
        <authorList>
            <person name="Mitreva M."/>
            <person name="Pepin K.H."/>
            <person name="Mihindukulasuriya K.A."/>
            <person name="Fulton R."/>
            <person name="Fronick C."/>
            <person name="O'Laughlin M."/>
            <person name="Miner T."/>
            <person name="Herter B."/>
            <person name="Rosa B.A."/>
            <person name="Cordes M."/>
            <person name="Tomlinson C."/>
            <person name="Wollam A."/>
            <person name="Palsikar V.B."/>
            <person name="Mardis E.R."/>
            <person name="Wilson R.K."/>
        </authorList>
    </citation>
    <scope>NUCLEOTIDE SEQUENCE [LARGE SCALE GENOMIC DNA]</scope>
    <source>
        <strain evidence="12">DNF00729</strain>
    </source>
</reference>
<dbReference type="InterPro" id="IPR027417">
    <property type="entry name" value="P-loop_NTPase"/>
</dbReference>
<proteinExistence type="inferred from homology"/>
<protein>
    <recommendedName>
        <fullName evidence="2">DNA polymerase III subunit delta</fullName>
        <ecNumber evidence="1">2.7.7.7</ecNumber>
    </recommendedName>
</protein>
<dbReference type="PATRIC" id="fig|755172.3.peg.703"/>
<gene>
    <name evidence="11" type="ORF">HMPREF1863_00733</name>
</gene>
<dbReference type="PANTHER" id="PTHR34388">
    <property type="entry name" value="DNA POLYMERASE III SUBUNIT DELTA"/>
    <property type="match status" value="1"/>
</dbReference>
<keyword evidence="12" id="KW-1185">Reference proteome</keyword>
<name>A0A134AH07_9FIRM</name>
<dbReference type="GO" id="GO:0009360">
    <property type="term" value="C:DNA polymerase III complex"/>
    <property type="evidence" value="ECO:0007669"/>
    <property type="project" value="InterPro"/>
</dbReference>
<dbReference type="AlphaFoldDB" id="A0A134AH07"/>
<evidence type="ECO:0000256" key="4">
    <source>
        <dbReference type="ARBA" id="ARBA00022695"/>
    </source>
</evidence>
<evidence type="ECO:0000256" key="7">
    <source>
        <dbReference type="ARBA" id="ARBA00034754"/>
    </source>
</evidence>
<feature type="domain" description="DNA polymerase III delta N-terminal" evidence="9">
    <location>
        <begin position="1"/>
        <end position="106"/>
    </location>
</feature>
<comment type="catalytic activity">
    <reaction evidence="8">
        <text>DNA(n) + a 2'-deoxyribonucleoside 5'-triphosphate = DNA(n+1) + diphosphate</text>
        <dbReference type="Rhea" id="RHEA:22508"/>
        <dbReference type="Rhea" id="RHEA-COMP:17339"/>
        <dbReference type="Rhea" id="RHEA-COMP:17340"/>
        <dbReference type="ChEBI" id="CHEBI:33019"/>
        <dbReference type="ChEBI" id="CHEBI:61560"/>
        <dbReference type="ChEBI" id="CHEBI:173112"/>
        <dbReference type="EC" id="2.7.7.7"/>
    </reaction>
</comment>
<keyword evidence="6" id="KW-0239">DNA-directed DNA polymerase</keyword>
<evidence type="ECO:0000256" key="5">
    <source>
        <dbReference type="ARBA" id="ARBA00022705"/>
    </source>
</evidence>
<evidence type="ECO:0000256" key="6">
    <source>
        <dbReference type="ARBA" id="ARBA00022932"/>
    </source>
</evidence>
<dbReference type="EC" id="2.7.7.7" evidence="1"/>
<dbReference type="InterPro" id="IPR008921">
    <property type="entry name" value="DNA_pol3_clamp-load_cplx_C"/>
</dbReference>
<keyword evidence="4" id="KW-0548">Nucleotidyltransferase</keyword>
<dbReference type="SUPFAM" id="SSF52540">
    <property type="entry name" value="P-loop containing nucleoside triphosphate hydrolases"/>
    <property type="match status" value="1"/>
</dbReference>
<evidence type="ECO:0000313" key="11">
    <source>
        <dbReference type="EMBL" id="KXB67007.1"/>
    </source>
</evidence>
<evidence type="ECO:0000256" key="8">
    <source>
        <dbReference type="ARBA" id="ARBA00049244"/>
    </source>
</evidence>
<evidence type="ECO:0000256" key="3">
    <source>
        <dbReference type="ARBA" id="ARBA00022679"/>
    </source>
</evidence>
<evidence type="ECO:0000256" key="2">
    <source>
        <dbReference type="ARBA" id="ARBA00017703"/>
    </source>
</evidence>
<dbReference type="SUPFAM" id="SSF48019">
    <property type="entry name" value="post-AAA+ oligomerization domain-like"/>
    <property type="match status" value="1"/>
</dbReference>
<organism evidence="11 12">
    <name type="scientific">Aedoeadaptatus coxii</name>
    <dbReference type="NCBI Taxonomy" id="755172"/>
    <lineage>
        <taxon>Bacteria</taxon>
        <taxon>Bacillati</taxon>
        <taxon>Bacillota</taxon>
        <taxon>Tissierellia</taxon>
        <taxon>Tissierellales</taxon>
        <taxon>Peptoniphilaceae</taxon>
        <taxon>Aedoeadaptatus</taxon>
    </lineage>
</organism>
<evidence type="ECO:0000313" key="12">
    <source>
        <dbReference type="Proteomes" id="UP000070442"/>
    </source>
</evidence>
<evidence type="ECO:0000256" key="1">
    <source>
        <dbReference type="ARBA" id="ARBA00012417"/>
    </source>
</evidence>
<dbReference type="NCBIfam" id="TIGR01128">
    <property type="entry name" value="holA"/>
    <property type="match status" value="1"/>
</dbReference>
<dbReference type="GO" id="GO:0006261">
    <property type="term" value="P:DNA-templated DNA replication"/>
    <property type="evidence" value="ECO:0007669"/>
    <property type="project" value="TreeGrafter"/>
</dbReference>
<dbReference type="InterPro" id="IPR010372">
    <property type="entry name" value="DNA_pol3_delta_N"/>
</dbReference>
<keyword evidence="5" id="KW-0235">DNA replication</keyword>
<comment type="similarity">
    <text evidence="7">Belongs to the DNA polymerase HolA subunit family.</text>
</comment>